<accession>A0ABT1INI1</accession>
<dbReference type="Proteomes" id="UP001205185">
    <property type="component" value="Unassembled WGS sequence"/>
</dbReference>
<proteinExistence type="predicted"/>
<evidence type="ECO:0000313" key="2">
    <source>
        <dbReference type="EMBL" id="MCP2274026.1"/>
    </source>
</evidence>
<feature type="region of interest" description="Disordered" evidence="1">
    <location>
        <begin position="1"/>
        <end position="117"/>
    </location>
</feature>
<reference evidence="2 3" key="1">
    <citation type="submission" date="2022-06" db="EMBL/GenBank/DDBJ databases">
        <title>Genomic Encyclopedia of Archaeal and Bacterial Type Strains, Phase II (KMG-II): from individual species to whole genera.</title>
        <authorList>
            <person name="Goeker M."/>
        </authorList>
    </citation>
    <scope>NUCLEOTIDE SEQUENCE [LARGE SCALE GENOMIC DNA]</scope>
    <source>
        <strain evidence="2 3">DSM 44255</strain>
    </source>
</reference>
<sequence length="335" mass="35347">MPSQLPPPQLGHSERLVPPQPSRASPANPAPWAVGPSGANLPPPDPPQPTSSALGHSEAAVPTRLPSGPPRPGCSAPGHSDPSVPTCPQSGPPPAHLLSAWTLGPGGVSPARSRRPCQPSTWTVGLAGAKPARWGGLVLRGGTTPVAFQRGRACFWAPALRFCVGCCRGPAQNKFAPSSLSHCRVSRRCCRQATRRFPEPKAEARIPCPAPPATADVKINLIESPQIHSLPRSTDTTGAPNNALWTSERIVDNHPPQPASQDHLPQEPPIYSLPRKPATTGAASGSLWTTERIVDNHPRNPRPQDQLIEKPPVYSLPTSLDKKAAADSALWTTSG</sequence>
<comment type="caution">
    <text evidence="2">The sequence shown here is derived from an EMBL/GenBank/DDBJ whole genome shotgun (WGS) entry which is preliminary data.</text>
</comment>
<organism evidence="2 3">
    <name type="scientific">Actinokineospora diospyrosa</name>
    <dbReference type="NCBI Taxonomy" id="103728"/>
    <lineage>
        <taxon>Bacteria</taxon>
        <taxon>Bacillati</taxon>
        <taxon>Actinomycetota</taxon>
        <taxon>Actinomycetes</taxon>
        <taxon>Pseudonocardiales</taxon>
        <taxon>Pseudonocardiaceae</taxon>
        <taxon>Actinokineospora</taxon>
    </lineage>
</organism>
<feature type="region of interest" description="Disordered" evidence="1">
    <location>
        <begin position="251"/>
        <end position="335"/>
    </location>
</feature>
<gene>
    <name evidence="2" type="ORF">LV75_006558</name>
</gene>
<name>A0ABT1INI1_9PSEU</name>
<keyword evidence="3" id="KW-1185">Reference proteome</keyword>
<evidence type="ECO:0000256" key="1">
    <source>
        <dbReference type="SAM" id="MobiDB-lite"/>
    </source>
</evidence>
<dbReference type="EMBL" id="JAMTCO010000020">
    <property type="protein sequence ID" value="MCP2274026.1"/>
    <property type="molecule type" value="Genomic_DNA"/>
</dbReference>
<evidence type="ECO:0000313" key="3">
    <source>
        <dbReference type="Proteomes" id="UP001205185"/>
    </source>
</evidence>
<protein>
    <submittedName>
        <fullName evidence="2">Uncharacterized protein</fullName>
    </submittedName>
</protein>